<evidence type="ECO:0000313" key="2">
    <source>
        <dbReference type="EMBL" id="WAQ95919.1"/>
    </source>
</evidence>
<feature type="region of interest" description="Disordered" evidence="1">
    <location>
        <begin position="227"/>
        <end position="264"/>
    </location>
</feature>
<reference evidence="2" key="1">
    <citation type="submission" date="2022-11" db="EMBL/GenBank/DDBJ databases">
        <title>Centuries of genome instability and evolution in soft-shell clam transmissible cancer (bioRxiv).</title>
        <authorList>
            <person name="Hart S.F.M."/>
            <person name="Yonemitsu M.A."/>
            <person name="Giersch R.M."/>
            <person name="Beal B.F."/>
            <person name="Arriagada G."/>
            <person name="Davis B.W."/>
            <person name="Ostrander E.A."/>
            <person name="Goff S.P."/>
            <person name="Metzger M.J."/>
        </authorList>
    </citation>
    <scope>NUCLEOTIDE SEQUENCE</scope>
    <source>
        <strain evidence="2">MELC-2E11</strain>
        <tissue evidence="2">Siphon/mantle</tissue>
    </source>
</reference>
<proteinExistence type="predicted"/>
<protein>
    <submittedName>
        <fullName evidence="2">Uncharacterized protein</fullName>
    </submittedName>
</protein>
<dbReference type="EMBL" id="CP111013">
    <property type="protein sequence ID" value="WAQ95919.1"/>
    <property type="molecule type" value="Genomic_DNA"/>
</dbReference>
<name>A0ABY7DF71_MYAAR</name>
<dbReference type="Proteomes" id="UP001164746">
    <property type="component" value="Chromosome 2"/>
</dbReference>
<evidence type="ECO:0000256" key="1">
    <source>
        <dbReference type="SAM" id="MobiDB-lite"/>
    </source>
</evidence>
<sequence>MACARQATETNPHTLSNLEDNYLTTGEQFRANYLAATMQRAKSAPAGRQRSRRVNALHEIEEWVLSSKNKPENDEFEDKMFSKSNDQRLLKAKLMELGKERFKVMAKLNHDKQKFVERQKRNGLLNRNIRSAATSTRASSEQRLNTLRGSQSLSAPAKRPCSAISRQKTVQFHTDFRKAEYITTGVNPNFTEEIAPTREEKDDIVETFILLQPNLSTEVPPSQLIRPFTAGNQNFSRTPSSSSLNSRGKAGKQLVNGKPPKGQWEFEGERFQRQHSKEDRINDEQQFPNVEASNDRRFYKLHKSLSNNYATRVRDDVPTIIRKIGSLQMPLKAGSKEARRELEAKIKIFMEENNIVF</sequence>
<feature type="compositionally biased region" description="Polar residues" evidence="1">
    <location>
        <begin position="141"/>
        <end position="154"/>
    </location>
</feature>
<feature type="compositionally biased region" description="Low complexity" evidence="1">
    <location>
        <begin position="236"/>
        <end position="246"/>
    </location>
</feature>
<organism evidence="2 3">
    <name type="scientific">Mya arenaria</name>
    <name type="common">Soft-shell clam</name>
    <dbReference type="NCBI Taxonomy" id="6604"/>
    <lineage>
        <taxon>Eukaryota</taxon>
        <taxon>Metazoa</taxon>
        <taxon>Spiralia</taxon>
        <taxon>Lophotrochozoa</taxon>
        <taxon>Mollusca</taxon>
        <taxon>Bivalvia</taxon>
        <taxon>Autobranchia</taxon>
        <taxon>Heteroconchia</taxon>
        <taxon>Euheterodonta</taxon>
        <taxon>Imparidentia</taxon>
        <taxon>Neoheterodontei</taxon>
        <taxon>Myida</taxon>
        <taxon>Myoidea</taxon>
        <taxon>Myidae</taxon>
        <taxon>Mya</taxon>
    </lineage>
</organism>
<keyword evidence="3" id="KW-1185">Reference proteome</keyword>
<feature type="region of interest" description="Disordered" evidence="1">
    <location>
        <begin position="132"/>
        <end position="162"/>
    </location>
</feature>
<evidence type="ECO:0000313" key="3">
    <source>
        <dbReference type="Proteomes" id="UP001164746"/>
    </source>
</evidence>
<accession>A0ABY7DF71</accession>
<gene>
    <name evidence="2" type="ORF">MAR_028609</name>
</gene>